<keyword evidence="1" id="KW-0812">Transmembrane</keyword>
<accession>A0ABR8QTS1</accession>
<keyword evidence="1" id="KW-0472">Membrane</keyword>
<keyword evidence="4" id="KW-1185">Reference proteome</keyword>
<feature type="transmembrane region" description="Helical" evidence="1">
    <location>
        <begin position="389"/>
        <end position="409"/>
    </location>
</feature>
<dbReference type="InterPro" id="IPR002931">
    <property type="entry name" value="Transglutaminase-like"/>
</dbReference>
<sequence length="410" mass="48001">MKKQNFQITYLYENTTKENIELWLSKPIESSTQNNIEISSTIEPHKVNDYSFLNPIWYYNLKPTEKLKINYRYTGNRLKNRINQSKITEEEKLFFLRSTKLIPVNKEIKEQALSIIGDAKTDYDKAHQIYKFITKNFKYSTRFDERGVFSFLKRKKGDCGEFAALFCSYCRALNIPSKILYGTWTLKKFSPHSWSEVFIEGKGWIPVDPSMGRLKFFYHPFLNISTAIYYGVLSNKNKYFGDHEGKRFAFSIEPERTLEPNYEDSHSHFNTVEKACIAGKEIAWGYESVDGKAPFLQPIYPRIHSKEKKTPYKLLFGTWKGKHLEVTNDLSYKIKTTSFTIGFLVLFLEVLNEYLIYDPMFNYVLPFLSFPLILIGTILSLFRKEGNTLIYILGFIFVLSFMGLIGTYLT</sequence>
<dbReference type="Proteomes" id="UP000657931">
    <property type="component" value="Unassembled WGS sequence"/>
</dbReference>
<dbReference type="PANTHER" id="PTHR38339">
    <property type="entry name" value="TRANSGLUTAMINASE DOMAIN PROTEIN"/>
    <property type="match status" value="1"/>
</dbReference>
<dbReference type="SUPFAM" id="SSF54001">
    <property type="entry name" value="Cysteine proteinases"/>
    <property type="match status" value="1"/>
</dbReference>
<reference evidence="3 4" key="1">
    <citation type="submission" date="2020-08" db="EMBL/GenBank/DDBJ databases">
        <title>A Genomic Blueprint of the Chicken Gut Microbiome.</title>
        <authorList>
            <person name="Gilroy R."/>
            <person name="Ravi A."/>
            <person name="Getino M."/>
            <person name="Pursley I."/>
            <person name="Horton D.L."/>
            <person name="Alikhan N.-F."/>
            <person name="Baker D."/>
            <person name="Gharbi K."/>
            <person name="Hall N."/>
            <person name="Watson M."/>
            <person name="Adriaenssens E.M."/>
            <person name="Foster-Nyarko E."/>
            <person name="Jarju S."/>
            <person name="Secka A."/>
            <person name="Antonio M."/>
            <person name="Oren A."/>
            <person name="Chaudhuri R."/>
            <person name="La Ragione R.M."/>
            <person name="Hildebrand F."/>
            <person name="Pallen M.J."/>
        </authorList>
    </citation>
    <scope>NUCLEOTIDE SEQUENCE [LARGE SCALE GENOMIC DNA]</scope>
    <source>
        <strain evidence="3 4">Sa5YUA1</strain>
    </source>
</reference>
<dbReference type="EMBL" id="JACSQT010000010">
    <property type="protein sequence ID" value="MBD7938935.1"/>
    <property type="molecule type" value="Genomic_DNA"/>
</dbReference>
<proteinExistence type="predicted"/>
<dbReference type="Gene3D" id="3.10.620.30">
    <property type="match status" value="1"/>
</dbReference>
<name>A0ABR8QTS1_9BACI</name>
<dbReference type="RefSeq" id="WP_191816636.1">
    <property type="nucleotide sequence ID" value="NZ_JACSQT010000010.1"/>
</dbReference>
<feature type="domain" description="Transglutaminase-like" evidence="2">
    <location>
        <begin position="151"/>
        <end position="211"/>
    </location>
</feature>
<evidence type="ECO:0000256" key="1">
    <source>
        <dbReference type="SAM" id="Phobius"/>
    </source>
</evidence>
<evidence type="ECO:0000313" key="4">
    <source>
        <dbReference type="Proteomes" id="UP000657931"/>
    </source>
</evidence>
<evidence type="ECO:0000313" key="3">
    <source>
        <dbReference type="EMBL" id="MBD7938935.1"/>
    </source>
</evidence>
<protein>
    <submittedName>
        <fullName evidence="3">Transglutaminase domain-containing protein</fullName>
    </submittedName>
</protein>
<gene>
    <name evidence="3" type="ORF">H9655_18015</name>
</gene>
<dbReference type="Pfam" id="PF01841">
    <property type="entry name" value="Transglut_core"/>
    <property type="match status" value="1"/>
</dbReference>
<evidence type="ECO:0000259" key="2">
    <source>
        <dbReference type="SMART" id="SM00460"/>
    </source>
</evidence>
<keyword evidence="1" id="KW-1133">Transmembrane helix</keyword>
<comment type="caution">
    <text evidence="3">The sequence shown here is derived from an EMBL/GenBank/DDBJ whole genome shotgun (WGS) entry which is preliminary data.</text>
</comment>
<dbReference type="InterPro" id="IPR038765">
    <property type="entry name" value="Papain-like_cys_pep_sf"/>
</dbReference>
<dbReference type="SMART" id="SM00460">
    <property type="entry name" value="TGc"/>
    <property type="match status" value="1"/>
</dbReference>
<dbReference type="PANTHER" id="PTHR38339:SF1">
    <property type="entry name" value="TRANSGLUTAMINASE-LIKE DOMAIN-CONTAINING PROTEIN"/>
    <property type="match status" value="1"/>
</dbReference>
<feature type="transmembrane region" description="Helical" evidence="1">
    <location>
        <begin position="339"/>
        <end position="357"/>
    </location>
</feature>
<feature type="transmembrane region" description="Helical" evidence="1">
    <location>
        <begin position="363"/>
        <end position="382"/>
    </location>
</feature>
<organism evidence="3 4">
    <name type="scientific">Cytobacillus stercorigallinarum</name>
    <dbReference type="NCBI Taxonomy" id="2762240"/>
    <lineage>
        <taxon>Bacteria</taxon>
        <taxon>Bacillati</taxon>
        <taxon>Bacillota</taxon>
        <taxon>Bacilli</taxon>
        <taxon>Bacillales</taxon>
        <taxon>Bacillaceae</taxon>
        <taxon>Cytobacillus</taxon>
    </lineage>
</organism>